<sequence>TAEMADARLRIKVNGTEYWLLATSNSVTLGT</sequence>
<dbReference type="EMBL" id="UINC01130303">
    <property type="protein sequence ID" value="SVD11289.1"/>
    <property type="molecule type" value="Genomic_DNA"/>
</dbReference>
<evidence type="ECO:0000313" key="1">
    <source>
        <dbReference type="EMBL" id="SVD11289.1"/>
    </source>
</evidence>
<dbReference type="AlphaFoldDB" id="A0A382SN25"/>
<accession>A0A382SN25</accession>
<gene>
    <name evidence="1" type="ORF">METZ01_LOCUS364143</name>
</gene>
<protein>
    <submittedName>
        <fullName evidence="1">Uncharacterized protein</fullName>
    </submittedName>
</protein>
<reference evidence="1" key="1">
    <citation type="submission" date="2018-05" db="EMBL/GenBank/DDBJ databases">
        <authorList>
            <person name="Lanie J.A."/>
            <person name="Ng W.-L."/>
            <person name="Kazmierczak K.M."/>
            <person name="Andrzejewski T.M."/>
            <person name="Davidsen T.M."/>
            <person name="Wayne K.J."/>
            <person name="Tettelin H."/>
            <person name="Glass J.I."/>
            <person name="Rusch D."/>
            <person name="Podicherti R."/>
            <person name="Tsui H.-C.T."/>
            <person name="Winkler M.E."/>
        </authorList>
    </citation>
    <scope>NUCLEOTIDE SEQUENCE</scope>
</reference>
<proteinExistence type="predicted"/>
<name>A0A382SN25_9ZZZZ</name>
<organism evidence="1">
    <name type="scientific">marine metagenome</name>
    <dbReference type="NCBI Taxonomy" id="408172"/>
    <lineage>
        <taxon>unclassified sequences</taxon>
        <taxon>metagenomes</taxon>
        <taxon>ecological metagenomes</taxon>
    </lineage>
</organism>
<feature type="non-terminal residue" evidence="1">
    <location>
        <position position="1"/>
    </location>
</feature>